<evidence type="ECO:0000313" key="5">
    <source>
        <dbReference type="Proteomes" id="UP000298061"/>
    </source>
</evidence>
<feature type="compositionally biased region" description="Gly residues" evidence="3">
    <location>
        <begin position="55"/>
        <end position="64"/>
    </location>
</feature>
<keyword evidence="2" id="KW-0378">Hydrolase</keyword>
<accession>A0A4Y9ZL00</accession>
<comment type="caution">
    <text evidence="4">The sequence shown here is derived from an EMBL/GenBank/DDBJ whole genome shotgun (WGS) entry which is preliminary data.</text>
</comment>
<dbReference type="AlphaFoldDB" id="A0A4Y9ZL00"/>
<dbReference type="Pfam" id="PF01150">
    <property type="entry name" value="GDA1_CD39"/>
    <property type="match status" value="1"/>
</dbReference>
<reference evidence="4 5" key="1">
    <citation type="submission" date="2019-02" db="EMBL/GenBank/DDBJ databases">
        <title>Genome sequencing of the rare red list fungi Hericium alpestre (H. flagellum).</title>
        <authorList>
            <person name="Buettner E."/>
            <person name="Kellner H."/>
        </authorList>
    </citation>
    <scope>NUCLEOTIDE SEQUENCE [LARGE SCALE GENOMIC DNA]</scope>
    <source>
        <strain evidence="4 5">DSM 108284</strain>
    </source>
</reference>
<evidence type="ECO:0000256" key="2">
    <source>
        <dbReference type="ARBA" id="ARBA00022801"/>
    </source>
</evidence>
<evidence type="ECO:0000256" key="3">
    <source>
        <dbReference type="SAM" id="MobiDB-lite"/>
    </source>
</evidence>
<feature type="compositionally biased region" description="Pro residues" evidence="3">
    <location>
        <begin position="99"/>
        <end position="108"/>
    </location>
</feature>
<name>A0A4Y9ZL00_9AGAM</name>
<keyword evidence="5" id="KW-1185">Reference proteome</keyword>
<sequence>MISPRSGNYERLEGGLGPSRLGMRNFAWKKLAIGVVAVVGLLWVLTPSERIDGVLGGLKPGTGWKGKDDTDVDYQPLPPPPSIPEVTHAPAADVDVPTRPLPATPRPSSPESDPDPLKTVHCTSPYKPDAPLVQYALMIDAGSTGSRIHIYKFHNCGPSPTYEYEVFRKARPGLSAFA</sequence>
<dbReference type="InterPro" id="IPR000407">
    <property type="entry name" value="GDA1_CD39_NTPase"/>
</dbReference>
<dbReference type="STRING" id="135208.A0A4Y9ZL00"/>
<evidence type="ECO:0000256" key="1">
    <source>
        <dbReference type="ARBA" id="ARBA00009283"/>
    </source>
</evidence>
<proteinExistence type="inferred from homology"/>
<organism evidence="4 5">
    <name type="scientific">Hericium alpestre</name>
    <dbReference type="NCBI Taxonomy" id="135208"/>
    <lineage>
        <taxon>Eukaryota</taxon>
        <taxon>Fungi</taxon>
        <taxon>Dikarya</taxon>
        <taxon>Basidiomycota</taxon>
        <taxon>Agaricomycotina</taxon>
        <taxon>Agaricomycetes</taxon>
        <taxon>Russulales</taxon>
        <taxon>Hericiaceae</taxon>
        <taxon>Hericium</taxon>
    </lineage>
</organism>
<feature type="region of interest" description="Disordered" evidence="3">
    <location>
        <begin position="55"/>
        <end position="123"/>
    </location>
</feature>
<dbReference type="Proteomes" id="UP000298061">
    <property type="component" value="Unassembled WGS sequence"/>
</dbReference>
<dbReference type="GO" id="GO:0017110">
    <property type="term" value="F:nucleoside diphosphate phosphatase activity"/>
    <property type="evidence" value="ECO:0007669"/>
    <property type="project" value="UniProtKB-ARBA"/>
</dbReference>
<comment type="similarity">
    <text evidence="1">Belongs to the GDA1/CD39 NTPase family.</text>
</comment>
<gene>
    <name evidence="4" type="ORF">EWM64_g9511</name>
</gene>
<evidence type="ECO:0000313" key="4">
    <source>
        <dbReference type="EMBL" id="TFY74501.1"/>
    </source>
</evidence>
<protein>
    <submittedName>
        <fullName evidence="4">Uncharacterized protein</fullName>
    </submittedName>
</protein>
<feature type="non-terminal residue" evidence="4">
    <location>
        <position position="178"/>
    </location>
</feature>
<dbReference type="EMBL" id="SFCI01002045">
    <property type="protein sequence ID" value="TFY74501.1"/>
    <property type="molecule type" value="Genomic_DNA"/>
</dbReference>
<dbReference type="Gene3D" id="3.30.420.40">
    <property type="match status" value="1"/>
</dbReference>
<dbReference type="OrthoDB" id="6372431at2759"/>